<feature type="region of interest" description="Disordered" evidence="1">
    <location>
        <begin position="29"/>
        <end position="91"/>
    </location>
</feature>
<keyword evidence="3" id="KW-1185">Reference proteome</keyword>
<name>A0ABP0DEI7_9PEZI</name>
<dbReference type="Proteomes" id="UP001642502">
    <property type="component" value="Unassembled WGS sequence"/>
</dbReference>
<evidence type="ECO:0000256" key="1">
    <source>
        <dbReference type="SAM" id="MobiDB-lite"/>
    </source>
</evidence>
<proteinExistence type="predicted"/>
<gene>
    <name evidence="2" type="ORF">SEPCBS119000_002142</name>
</gene>
<comment type="caution">
    <text evidence="2">The sequence shown here is derived from an EMBL/GenBank/DDBJ whole genome shotgun (WGS) entry which is preliminary data.</text>
</comment>
<dbReference type="Gene3D" id="3.30.10.10">
    <property type="entry name" value="Trypsin Inhibitor V, subunit A"/>
    <property type="match status" value="1"/>
</dbReference>
<dbReference type="PANTHER" id="PTHR39600">
    <property type="entry name" value="PEPTIDASE INHIBITOR I78 FAMILY PROTEIN"/>
    <property type="match status" value="1"/>
</dbReference>
<evidence type="ECO:0000313" key="2">
    <source>
        <dbReference type="EMBL" id="CAK7266659.1"/>
    </source>
</evidence>
<organism evidence="2 3">
    <name type="scientific">Sporothrix epigloea</name>
    <dbReference type="NCBI Taxonomy" id="1892477"/>
    <lineage>
        <taxon>Eukaryota</taxon>
        <taxon>Fungi</taxon>
        <taxon>Dikarya</taxon>
        <taxon>Ascomycota</taxon>
        <taxon>Pezizomycotina</taxon>
        <taxon>Sordariomycetes</taxon>
        <taxon>Sordariomycetidae</taxon>
        <taxon>Ophiostomatales</taxon>
        <taxon>Ophiostomataceae</taxon>
        <taxon>Sporothrix</taxon>
    </lineage>
</organism>
<accession>A0ABP0DEI7</accession>
<dbReference type="PANTHER" id="PTHR39600:SF1">
    <property type="entry name" value="PEPTIDASE INHIBITOR I78 FAMILY PROTEIN"/>
    <property type="match status" value="1"/>
</dbReference>
<protein>
    <submittedName>
        <fullName evidence="2">Uncharacterized protein</fullName>
    </submittedName>
</protein>
<reference evidence="2 3" key="1">
    <citation type="submission" date="2024-01" db="EMBL/GenBank/DDBJ databases">
        <authorList>
            <person name="Allen C."/>
            <person name="Tagirdzhanova G."/>
        </authorList>
    </citation>
    <scope>NUCLEOTIDE SEQUENCE [LARGE SCALE GENOMIC DNA]</scope>
    <source>
        <strain evidence="2 3">CBS 119000</strain>
    </source>
</reference>
<dbReference type="EMBL" id="CAWUON010000020">
    <property type="protein sequence ID" value="CAK7266659.1"/>
    <property type="molecule type" value="Genomic_DNA"/>
</dbReference>
<evidence type="ECO:0000313" key="3">
    <source>
        <dbReference type="Proteomes" id="UP001642502"/>
    </source>
</evidence>
<feature type="compositionally biased region" description="Low complexity" evidence="1">
    <location>
        <begin position="34"/>
        <end position="49"/>
    </location>
</feature>
<sequence length="91" mass="9611">MPLVVPGVTVNNLGDSKTQEWMMKLMGKTLTDGPSSETASSFSPTAAFSKNDLPKNARIIPHGATATNDHAPDRLNVSLNEDGTVANVHHG</sequence>